<dbReference type="Proteomes" id="UP000558997">
    <property type="component" value="Unassembled WGS sequence"/>
</dbReference>
<dbReference type="Gene3D" id="3.90.470.20">
    <property type="entry name" value="4'-phosphopantetheinyl transferase domain"/>
    <property type="match status" value="1"/>
</dbReference>
<name>A0A841DLR5_9ACTN</name>
<proteinExistence type="predicted"/>
<dbReference type="SUPFAM" id="SSF56214">
    <property type="entry name" value="4'-phosphopantetheinyl transferase"/>
    <property type="match status" value="1"/>
</dbReference>
<dbReference type="GO" id="GO:0000287">
    <property type="term" value="F:magnesium ion binding"/>
    <property type="evidence" value="ECO:0007669"/>
    <property type="project" value="InterPro"/>
</dbReference>
<organism evidence="1 2">
    <name type="scientific">Kribbella solani</name>
    <dbReference type="NCBI Taxonomy" id="236067"/>
    <lineage>
        <taxon>Bacteria</taxon>
        <taxon>Bacillati</taxon>
        <taxon>Actinomycetota</taxon>
        <taxon>Actinomycetes</taxon>
        <taxon>Propionibacteriales</taxon>
        <taxon>Kribbellaceae</taxon>
        <taxon>Kribbella</taxon>
    </lineage>
</organism>
<dbReference type="AlphaFoldDB" id="A0A841DLR5"/>
<evidence type="ECO:0000313" key="1">
    <source>
        <dbReference type="EMBL" id="MBB5977377.1"/>
    </source>
</evidence>
<evidence type="ECO:0000313" key="2">
    <source>
        <dbReference type="Proteomes" id="UP000558997"/>
    </source>
</evidence>
<dbReference type="GO" id="GO:0008897">
    <property type="term" value="F:holo-[acyl-carrier-protein] synthase activity"/>
    <property type="evidence" value="ECO:0007669"/>
    <property type="project" value="InterPro"/>
</dbReference>
<dbReference type="InterPro" id="IPR037143">
    <property type="entry name" value="4-PPantetheinyl_Trfase_dom_sf"/>
</dbReference>
<comment type="caution">
    <text evidence="1">The sequence shown here is derived from an EMBL/GenBank/DDBJ whole genome shotgun (WGS) entry which is preliminary data.</text>
</comment>
<gene>
    <name evidence="1" type="ORF">HDA44_000718</name>
</gene>
<reference evidence="1 2" key="1">
    <citation type="submission" date="2020-08" db="EMBL/GenBank/DDBJ databases">
        <title>Sequencing the genomes of 1000 actinobacteria strains.</title>
        <authorList>
            <person name="Klenk H.-P."/>
        </authorList>
    </citation>
    <scope>NUCLEOTIDE SEQUENCE [LARGE SCALE GENOMIC DNA]</scope>
    <source>
        <strain evidence="1 2">DSM 17294</strain>
    </source>
</reference>
<keyword evidence="1" id="KW-0808">Transferase</keyword>
<accession>A0A841DLR5</accession>
<dbReference type="RefSeq" id="WP_184831295.1">
    <property type="nucleotide sequence ID" value="NZ_BAAAVN010000014.1"/>
</dbReference>
<keyword evidence="2" id="KW-1185">Reference proteome</keyword>
<dbReference type="EMBL" id="JACHNF010000001">
    <property type="protein sequence ID" value="MBB5977377.1"/>
    <property type="molecule type" value="Genomic_DNA"/>
</dbReference>
<protein>
    <submittedName>
        <fullName evidence="1">Phosphopantetheinyl transferase (Holo-ACP synthase)</fullName>
    </submittedName>
</protein>
<sequence>MTYSTALRVCIVRVPDDVCPEQPWRRLLSRAELAYCFGLARAGEHLAARVAAKQAVVAALCWPGPVPWQGIEILRTPRQPPEVRLSGAIERWRQAACLAVPRVSLTHAANHAAALAWLPTTPDKANQ</sequence>